<dbReference type="STRING" id="913774.A0A0C3HRL0"/>
<sequence length="121" mass="13942">MAKSSQETLQKLYSELNIQLNVIVTATYSNGRDTLLEEALLYQALRKAIAEQPALSIVMYEEPSKENQIDHRPWEGRLKSINLPDCVSYLNDYDISSNGLQNLLETNHNEWFDVQDRKTPL</sequence>
<evidence type="ECO:0000313" key="1">
    <source>
        <dbReference type="EMBL" id="KIN04907.1"/>
    </source>
</evidence>
<dbReference type="EMBL" id="KN832872">
    <property type="protein sequence ID" value="KIN04907.1"/>
    <property type="molecule type" value="Genomic_DNA"/>
</dbReference>
<evidence type="ECO:0000313" key="2">
    <source>
        <dbReference type="Proteomes" id="UP000054321"/>
    </source>
</evidence>
<accession>A0A0C3HRL0</accession>
<organism evidence="1 2">
    <name type="scientific">Oidiodendron maius (strain Zn)</name>
    <dbReference type="NCBI Taxonomy" id="913774"/>
    <lineage>
        <taxon>Eukaryota</taxon>
        <taxon>Fungi</taxon>
        <taxon>Dikarya</taxon>
        <taxon>Ascomycota</taxon>
        <taxon>Pezizomycotina</taxon>
        <taxon>Leotiomycetes</taxon>
        <taxon>Leotiomycetes incertae sedis</taxon>
        <taxon>Myxotrichaceae</taxon>
        <taxon>Oidiodendron</taxon>
    </lineage>
</organism>
<dbReference type="HOGENOM" id="CLU_2038734_0_0_1"/>
<dbReference type="Proteomes" id="UP000054321">
    <property type="component" value="Unassembled WGS sequence"/>
</dbReference>
<proteinExistence type="predicted"/>
<gene>
    <name evidence="1" type="ORF">OIDMADRAFT_17761</name>
</gene>
<name>A0A0C3HRL0_OIDMZ</name>
<reference evidence="2" key="2">
    <citation type="submission" date="2015-01" db="EMBL/GenBank/DDBJ databases">
        <title>Evolutionary Origins and Diversification of the Mycorrhizal Mutualists.</title>
        <authorList>
            <consortium name="DOE Joint Genome Institute"/>
            <consortium name="Mycorrhizal Genomics Consortium"/>
            <person name="Kohler A."/>
            <person name="Kuo A."/>
            <person name="Nagy L.G."/>
            <person name="Floudas D."/>
            <person name="Copeland A."/>
            <person name="Barry K.W."/>
            <person name="Cichocki N."/>
            <person name="Veneault-Fourrey C."/>
            <person name="LaButti K."/>
            <person name="Lindquist E.A."/>
            <person name="Lipzen A."/>
            <person name="Lundell T."/>
            <person name="Morin E."/>
            <person name="Murat C."/>
            <person name="Riley R."/>
            <person name="Ohm R."/>
            <person name="Sun H."/>
            <person name="Tunlid A."/>
            <person name="Henrissat B."/>
            <person name="Grigoriev I.V."/>
            <person name="Hibbett D.S."/>
            <person name="Martin F."/>
        </authorList>
    </citation>
    <scope>NUCLEOTIDE SEQUENCE [LARGE SCALE GENOMIC DNA]</scope>
    <source>
        <strain evidence="2">Zn</strain>
    </source>
</reference>
<reference evidence="1 2" key="1">
    <citation type="submission" date="2014-04" db="EMBL/GenBank/DDBJ databases">
        <authorList>
            <consortium name="DOE Joint Genome Institute"/>
            <person name="Kuo A."/>
            <person name="Martino E."/>
            <person name="Perotto S."/>
            <person name="Kohler A."/>
            <person name="Nagy L.G."/>
            <person name="Floudas D."/>
            <person name="Copeland A."/>
            <person name="Barry K.W."/>
            <person name="Cichocki N."/>
            <person name="Veneault-Fourrey C."/>
            <person name="LaButti K."/>
            <person name="Lindquist E.A."/>
            <person name="Lipzen A."/>
            <person name="Lundell T."/>
            <person name="Morin E."/>
            <person name="Murat C."/>
            <person name="Sun H."/>
            <person name="Tunlid A."/>
            <person name="Henrissat B."/>
            <person name="Grigoriev I.V."/>
            <person name="Hibbett D.S."/>
            <person name="Martin F."/>
            <person name="Nordberg H.P."/>
            <person name="Cantor M.N."/>
            <person name="Hua S.X."/>
        </authorList>
    </citation>
    <scope>NUCLEOTIDE SEQUENCE [LARGE SCALE GENOMIC DNA]</scope>
    <source>
        <strain evidence="1 2">Zn</strain>
    </source>
</reference>
<keyword evidence="2" id="KW-1185">Reference proteome</keyword>
<protein>
    <submittedName>
        <fullName evidence="1">Uncharacterized protein</fullName>
    </submittedName>
</protein>
<dbReference type="AlphaFoldDB" id="A0A0C3HRL0"/>
<dbReference type="InParanoid" id="A0A0C3HRL0"/>
<dbReference type="OrthoDB" id="2150604at2759"/>